<keyword evidence="3" id="KW-1133">Transmembrane helix</keyword>
<geneLocation type="chloroplast" evidence="4"/>
<sequence>MYKYLKNIKRVDFDSLKESNIKFTKNRNLNTSFKKYFTFNSLNLQTLFKSHLRKHSFCAHEAWKSKSNNLFKEEHYKLGNKFCKQKYDKTVFFIVQSKNNFFIKNVKNYRVNKNKNNFFNFFFFKKKELFYFIFSKHIYYYINLLFHFHCFSFKKIQYIIIMKTFSIKHSSKKNTLFTTSFLSESYNKKHFYFTPSPLNIGASVHASTLSSRPSFGVQERAKAKANERNNYFIYKINQKNTKFFNLRKHSFCEREASKSKLSLNNNMFFLFNNKNCLNNMIFEIYNRVLFLNNYFSIFTRSTCASIAFAQAKVNQKYKTLKCSKLTQNIYNITLLLKFQKIFYCIEMTYFLSKKKFYNKIKKFLFFKIQKLLWNNFILKKKSFLTLYSIIFSKKKYTDFCFQTKSSSSSVFHSFACGSASPKHQKSKGANTPSVLQKKRSKVNHTLMKQSKVAAEVHEELKQIKENKSKKFKNIKKKKKNVFKC</sequence>
<proteinExistence type="predicted"/>
<dbReference type="GeneID" id="36951770"/>
<protein>
    <submittedName>
        <fullName evidence="4">Uncharacterized protein</fullName>
    </submittedName>
</protein>
<feature type="region of interest" description="Disordered" evidence="2">
    <location>
        <begin position="418"/>
        <end position="440"/>
    </location>
</feature>
<feature type="coiled-coil region" evidence="1">
    <location>
        <begin position="446"/>
        <end position="480"/>
    </location>
</feature>
<dbReference type="EMBL" id="MF276982">
    <property type="protein sequence ID" value="AWI68611.1"/>
    <property type="molecule type" value="Genomic_DNA"/>
</dbReference>
<name>A0A2U8GJH7_PSEBY</name>
<keyword evidence="1" id="KW-0175">Coiled coil</keyword>
<dbReference type="AlphaFoldDB" id="A0A2U8GJH7"/>
<dbReference type="RefSeq" id="YP_009492109.1">
    <property type="nucleotide sequence ID" value="NC_037920.1"/>
</dbReference>
<keyword evidence="3" id="KW-0812">Transmembrane</keyword>
<evidence type="ECO:0000256" key="2">
    <source>
        <dbReference type="SAM" id="MobiDB-lite"/>
    </source>
</evidence>
<evidence type="ECO:0000313" key="4">
    <source>
        <dbReference type="EMBL" id="AWI68611.1"/>
    </source>
</evidence>
<reference evidence="4" key="1">
    <citation type="journal article" date="2018" name="Am. J. Bot.">
        <title>Organellar phylogenomics inform systematics in the green algal family Hydrodictyaceae (Chlorophyceae) and provide clues to the complex evolutionary history of plastid genomes in the green algal tree of life.</title>
        <authorList>
            <person name="McManus H.A."/>
            <person name="Fucikova K."/>
            <person name="Lewis P.O."/>
            <person name="Lewis L.A."/>
            <person name="Karol K.G."/>
        </authorList>
    </citation>
    <scope>NUCLEOTIDE SEQUENCE</scope>
</reference>
<evidence type="ECO:0000256" key="3">
    <source>
        <dbReference type="SAM" id="Phobius"/>
    </source>
</evidence>
<feature type="transmembrane region" description="Helical" evidence="3">
    <location>
        <begin position="129"/>
        <end position="148"/>
    </location>
</feature>
<keyword evidence="3" id="KW-0472">Membrane</keyword>
<evidence type="ECO:0000256" key="1">
    <source>
        <dbReference type="SAM" id="Coils"/>
    </source>
</evidence>
<keyword evidence="4" id="KW-0934">Plastid</keyword>
<accession>A0A2U8GJH7</accession>
<keyword evidence="4" id="KW-0150">Chloroplast</keyword>
<organism evidence="4">
    <name type="scientific">Pseudopediastrum boryanum</name>
    <name type="common">Green alga</name>
    <name type="synonym">Pediastrum boryanum</name>
    <dbReference type="NCBI Taxonomy" id="55410"/>
    <lineage>
        <taxon>Eukaryota</taxon>
        <taxon>Viridiplantae</taxon>
        <taxon>Chlorophyta</taxon>
        <taxon>core chlorophytes</taxon>
        <taxon>Chlorophyceae</taxon>
        <taxon>CS clade</taxon>
        <taxon>Sphaeropleales</taxon>
        <taxon>Hydrodictyaceae</taxon>
        <taxon>Pseudopediastrum</taxon>
    </lineage>
</organism>